<keyword evidence="1" id="KW-0812">Transmembrane</keyword>
<dbReference type="Proteomes" id="UP000178811">
    <property type="component" value="Unassembled WGS sequence"/>
</dbReference>
<keyword evidence="1" id="KW-1133">Transmembrane helix</keyword>
<organism evidence="2 3">
    <name type="scientific">Candidatus Kaiserbacteria bacterium RIFCSPLOWO2_01_FULL_52_12b</name>
    <dbReference type="NCBI Taxonomy" id="1798509"/>
    <lineage>
        <taxon>Bacteria</taxon>
        <taxon>Candidatus Kaiseribacteriota</taxon>
    </lineage>
</organism>
<proteinExistence type="predicted"/>
<dbReference type="AlphaFoldDB" id="A0A1F6EWP5"/>
<evidence type="ECO:0000313" key="3">
    <source>
        <dbReference type="Proteomes" id="UP000178811"/>
    </source>
</evidence>
<evidence type="ECO:0000256" key="1">
    <source>
        <dbReference type="SAM" id="Phobius"/>
    </source>
</evidence>
<protein>
    <submittedName>
        <fullName evidence="2">Uncharacterized protein</fullName>
    </submittedName>
</protein>
<dbReference type="EMBL" id="MFLW01000025">
    <property type="protein sequence ID" value="OGG78045.1"/>
    <property type="molecule type" value="Genomic_DNA"/>
</dbReference>
<keyword evidence="1" id="KW-0472">Membrane</keyword>
<sequence length="102" mass="11357">MHMLRPIISFFSRLHRGAHLDPLRDWLAMLTLSAILLVGIVVWNIWAFDTVARGGVIGSSSTATSSVFNRSSLDAIQTIFADRAAEEAKYVTGVYRYTDPSR</sequence>
<feature type="transmembrane region" description="Helical" evidence="1">
    <location>
        <begin position="26"/>
        <end position="46"/>
    </location>
</feature>
<name>A0A1F6EWP5_9BACT</name>
<evidence type="ECO:0000313" key="2">
    <source>
        <dbReference type="EMBL" id="OGG78045.1"/>
    </source>
</evidence>
<accession>A0A1F6EWP5</accession>
<reference evidence="2 3" key="1">
    <citation type="journal article" date="2016" name="Nat. Commun.">
        <title>Thousands of microbial genomes shed light on interconnected biogeochemical processes in an aquifer system.</title>
        <authorList>
            <person name="Anantharaman K."/>
            <person name="Brown C.T."/>
            <person name="Hug L.A."/>
            <person name="Sharon I."/>
            <person name="Castelle C.J."/>
            <person name="Probst A.J."/>
            <person name="Thomas B.C."/>
            <person name="Singh A."/>
            <person name="Wilkins M.J."/>
            <person name="Karaoz U."/>
            <person name="Brodie E.L."/>
            <person name="Williams K.H."/>
            <person name="Hubbard S.S."/>
            <person name="Banfield J.F."/>
        </authorList>
    </citation>
    <scope>NUCLEOTIDE SEQUENCE [LARGE SCALE GENOMIC DNA]</scope>
</reference>
<gene>
    <name evidence="2" type="ORF">A3A36_02615</name>
</gene>
<comment type="caution">
    <text evidence="2">The sequence shown here is derived from an EMBL/GenBank/DDBJ whole genome shotgun (WGS) entry which is preliminary data.</text>
</comment>